<dbReference type="EMBL" id="CP024932">
    <property type="protein sequence ID" value="ATZ07988.1"/>
    <property type="molecule type" value="Genomic_DNA"/>
</dbReference>
<feature type="signal peptide" evidence="3">
    <location>
        <begin position="1"/>
        <end position="28"/>
    </location>
</feature>
<gene>
    <name evidence="4" type="ORF">A9D01_03615</name>
</gene>
<feature type="compositionally biased region" description="Polar residues" evidence="1">
    <location>
        <begin position="40"/>
        <end position="49"/>
    </location>
</feature>
<keyword evidence="2" id="KW-0472">Membrane</keyword>
<name>A0ABC8CL20_CORST</name>
<evidence type="ECO:0000256" key="2">
    <source>
        <dbReference type="SAM" id="Phobius"/>
    </source>
</evidence>
<dbReference type="RefSeq" id="WP_049063950.1">
    <property type="nucleotide sequence ID" value="NZ_CP024931.1"/>
</dbReference>
<reference evidence="4 5" key="1">
    <citation type="submission" date="2017-11" db="EMBL/GenBank/DDBJ databases">
        <title>Whole genome sequencing of cultured pathogen.</title>
        <authorList>
            <person name="Hoffmann M."/>
            <person name="Sanchez M."/>
            <person name="Timme R."/>
            <person name="Nudel K."/>
            <person name="Bry L."/>
        </authorList>
    </citation>
    <scope>NUCLEOTIDE SEQUENCE [LARGE SCALE GENOMIC DNA]</scope>
    <source>
        <strain evidence="4 5">216</strain>
    </source>
</reference>
<feature type="chain" id="PRO_5044874492" description="Secreted protein" evidence="3">
    <location>
        <begin position="29"/>
        <end position="109"/>
    </location>
</feature>
<keyword evidence="2" id="KW-1133">Transmembrane helix</keyword>
<organism evidence="4 5">
    <name type="scientific">Corynebacterium striatum</name>
    <dbReference type="NCBI Taxonomy" id="43770"/>
    <lineage>
        <taxon>Bacteria</taxon>
        <taxon>Bacillati</taxon>
        <taxon>Actinomycetota</taxon>
        <taxon>Actinomycetes</taxon>
        <taxon>Mycobacteriales</taxon>
        <taxon>Corynebacteriaceae</taxon>
        <taxon>Corynebacterium</taxon>
    </lineage>
</organism>
<evidence type="ECO:0000313" key="5">
    <source>
        <dbReference type="Proteomes" id="UP000231994"/>
    </source>
</evidence>
<protein>
    <recommendedName>
        <fullName evidence="6">Secreted protein</fullName>
    </recommendedName>
</protein>
<evidence type="ECO:0000256" key="3">
    <source>
        <dbReference type="SAM" id="SignalP"/>
    </source>
</evidence>
<evidence type="ECO:0000313" key="4">
    <source>
        <dbReference type="EMBL" id="ATZ07988.1"/>
    </source>
</evidence>
<dbReference type="AlphaFoldDB" id="A0ABC8CL20"/>
<sequence>MKFFSRKALVAAAAAATISFGGAGAAMAQEGPATDAPAQPVTTTGQNTPDTDKTNKGSSLDGLSSSQGDNKDKNSGDKAKQIKDWIGVFTAVISALGALFAFANKYLKF</sequence>
<feature type="region of interest" description="Disordered" evidence="1">
    <location>
        <begin position="27"/>
        <end position="77"/>
    </location>
</feature>
<feature type="compositionally biased region" description="Low complexity" evidence="1">
    <location>
        <begin position="57"/>
        <end position="68"/>
    </location>
</feature>
<keyword evidence="2" id="KW-0812">Transmembrane</keyword>
<proteinExistence type="predicted"/>
<keyword evidence="3" id="KW-0732">Signal</keyword>
<evidence type="ECO:0000256" key="1">
    <source>
        <dbReference type="SAM" id="MobiDB-lite"/>
    </source>
</evidence>
<feature type="transmembrane region" description="Helical" evidence="2">
    <location>
        <begin position="85"/>
        <end position="103"/>
    </location>
</feature>
<dbReference type="Proteomes" id="UP000231994">
    <property type="component" value="Chromosome"/>
</dbReference>
<evidence type="ECO:0008006" key="6">
    <source>
        <dbReference type="Google" id="ProtNLM"/>
    </source>
</evidence>
<accession>A0ABC8CL20</accession>